<evidence type="ECO:0000256" key="1">
    <source>
        <dbReference type="ARBA" id="ARBA00010515"/>
    </source>
</evidence>
<comment type="similarity">
    <text evidence="1">Belongs to the 'GDXG' lipolytic enzyme family.</text>
</comment>
<dbReference type="PANTHER" id="PTHR48081:SF8">
    <property type="entry name" value="ALPHA_BETA HYDROLASE FOLD-3 DOMAIN-CONTAINING PROTEIN-RELATED"/>
    <property type="match status" value="1"/>
</dbReference>
<dbReference type="EMBL" id="JAAEDL010000018">
    <property type="protein sequence ID" value="MBR0682403.1"/>
    <property type="molecule type" value="Genomic_DNA"/>
</dbReference>
<dbReference type="GO" id="GO:0016787">
    <property type="term" value="F:hydrolase activity"/>
    <property type="evidence" value="ECO:0007669"/>
    <property type="project" value="UniProtKB-KW"/>
</dbReference>
<feature type="domain" description="Alpha/beta hydrolase fold-3" evidence="3">
    <location>
        <begin position="82"/>
        <end position="288"/>
    </location>
</feature>
<dbReference type="Proteomes" id="UP001138709">
    <property type="component" value="Unassembled WGS sequence"/>
</dbReference>
<name>A0A9X9XFB7_9PROT</name>
<evidence type="ECO:0000313" key="5">
    <source>
        <dbReference type="Proteomes" id="UP001138709"/>
    </source>
</evidence>
<reference evidence="4" key="2">
    <citation type="journal article" date="2021" name="Syst. Appl. Microbiol.">
        <title>Roseomonas hellenica sp. nov., isolated from roots of wild-growing Alkanna tinctoria.</title>
        <authorList>
            <person name="Rat A."/>
            <person name="Naranjo H.D."/>
            <person name="Lebbe L."/>
            <person name="Cnockaert M."/>
            <person name="Krigas N."/>
            <person name="Grigoriadou K."/>
            <person name="Maloupa E."/>
            <person name="Willems A."/>
        </authorList>
    </citation>
    <scope>NUCLEOTIDE SEQUENCE</scope>
    <source>
        <strain evidence="4">LMG 31228</strain>
    </source>
</reference>
<dbReference type="InterPro" id="IPR029058">
    <property type="entry name" value="AB_hydrolase_fold"/>
</dbReference>
<accession>A0A9X9XFB7</accession>
<dbReference type="RefSeq" id="WP_211847933.1">
    <property type="nucleotide sequence ID" value="NZ_JAAEDL010000018.1"/>
</dbReference>
<proteinExistence type="inferred from homology"/>
<dbReference type="AlphaFoldDB" id="A0A9X9XFB7"/>
<evidence type="ECO:0000313" key="4">
    <source>
        <dbReference type="EMBL" id="MBR0682403.1"/>
    </source>
</evidence>
<dbReference type="Pfam" id="PF07859">
    <property type="entry name" value="Abhydrolase_3"/>
    <property type="match status" value="1"/>
</dbReference>
<dbReference type="FunFam" id="3.40.50.1820:FF:000089">
    <property type="entry name" value="Alpha/beta hydrolase"/>
    <property type="match status" value="1"/>
</dbReference>
<evidence type="ECO:0000256" key="2">
    <source>
        <dbReference type="ARBA" id="ARBA00022801"/>
    </source>
</evidence>
<dbReference type="InterPro" id="IPR013094">
    <property type="entry name" value="AB_hydrolase_3"/>
</dbReference>
<evidence type="ECO:0000259" key="3">
    <source>
        <dbReference type="Pfam" id="PF07859"/>
    </source>
</evidence>
<dbReference type="InterPro" id="IPR050300">
    <property type="entry name" value="GDXG_lipolytic_enzyme"/>
</dbReference>
<dbReference type="InterPro" id="IPR002168">
    <property type="entry name" value="Lipase_GDXG_HIS_AS"/>
</dbReference>
<reference evidence="4" key="1">
    <citation type="submission" date="2020-01" db="EMBL/GenBank/DDBJ databases">
        <authorList>
            <person name="Rat A."/>
        </authorList>
    </citation>
    <scope>NUCLEOTIDE SEQUENCE</scope>
    <source>
        <strain evidence="4">LMG 31228</strain>
    </source>
</reference>
<comment type="caution">
    <text evidence="4">The sequence shown here is derived from an EMBL/GenBank/DDBJ whole genome shotgun (WGS) entry which is preliminary data.</text>
</comment>
<dbReference type="PROSITE" id="PS01173">
    <property type="entry name" value="LIPASE_GDXG_HIS"/>
    <property type="match status" value="1"/>
</dbReference>
<dbReference type="PANTHER" id="PTHR48081">
    <property type="entry name" value="AB HYDROLASE SUPERFAMILY PROTEIN C4A8.06C"/>
    <property type="match status" value="1"/>
</dbReference>
<dbReference type="SUPFAM" id="SSF53474">
    <property type="entry name" value="alpha/beta-Hydrolases"/>
    <property type="match status" value="1"/>
</dbReference>
<dbReference type="Gene3D" id="3.40.50.1820">
    <property type="entry name" value="alpha/beta hydrolase"/>
    <property type="match status" value="1"/>
</dbReference>
<gene>
    <name evidence="4" type="ORF">GXW74_18065</name>
</gene>
<keyword evidence="5" id="KW-1185">Reference proteome</keyword>
<protein>
    <submittedName>
        <fullName evidence="4">Alpha/beta hydrolase</fullName>
    </submittedName>
</protein>
<sequence>MPLDSGAQRVLDLIREIGRPPLHTLSHEAARAAYAASRRVLQPEPPAVAETDDLVCPGPAGPIRLRRYRGLGTAAGEALPCLVFLHGGGWVIGDLDSHDQLCRSLANHAGAVVIAVDYRLAPEARFPAAVEDAVAALRFVAAEAARLGIDPARIAVGGDSAGGNLAAVLALMARDGTVPAPGFQLLLYPATDLGGNTPAYQRFTEGYPLTTTTMRWFIDHYVPEAAQRYDWRASPLRAVTLSDTAPAFVMTCGHDPLVDEGIAYARRLDEEGVHVTHLHLADQMHGFLTMGRLIPAAELTIRQAAAVLRVHWGLDGSA</sequence>
<keyword evidence="2 4" id="KW-0378">Hydrolase</keyword>
<organism evidence="4 5">
    <name type="scientific">Neoroseomonas eburnea</name>
    <dbReference type="NCBI Taxonomy" id="1346889"/>
    <lineage>
        <taxon>Bacteria</taxon>
        <taxon>Pseudomonadati</taxon>
        <taxon>Pseudomonadota</taxon>
        <taxon>Alphaproteobacteria</taxon>
        <taxon>Acetobacterales</taxon>
        <taxon>Acetobacteraceae</taxon>
        <taxon>Neoroseomonas</taxon>
    </lineage>
</organism>